<keyword evidence="2" id="KW-0812">Transmembrane</keyword>
<evidence type="ECO:0000256" key="1">
    <source>
        <dbReference type="SAM" id="Coils"/>
    </source>
</evidence>
<dbReference type="AlphaFoldDB" id="A0A1G9HEI9"/>
<protein>
    <submittedName>
        <fullName evidence="3">Uncharacterized protein</fullName>
    </submittedName>
</protein>
<proteinExistence type="predicted"/>
<dbReference type="STRING" id="137658.SAMN05216186_11515"/>
<dbReference type="Proteomes" id="UP000198706">
    <property type="component" value="Unassembled WGS sequence"/>
</dbReference>
<reference evidence="3 4" key="1">
    <citation type="submission" date="2016-10" db="EMBL/GenBank/DDBJ databases">
        <authorList>
            <person name="de Groot N.N."/>
        </authorList>
    </citation>
    <scope>NUCLEOTIDE SEQUENCE [LARGE SCALE GENOMIC DNA]</scope>
    <source>
        <strain evidence="3 4">JCM 21544</strain>
    </source>
</reference>
<accession>A0A1G9HEI9</accession>
<keyword evidence="2" id="KW-0472">Membrane</keyword>
<evidence type="ECO:0000313" key="4">
    <source>
        <dbReference type="Proteomes" id="UP000198706"/>
    </source>
</evidence>
<organism evidence="3 4">
    <name type="scientific">Pseudomonas indica</name>
    <dbReference type="NCBI Taxonomy" id="137658"/>
    <lineage>
        <taxon>Bacteria</taxon>
        <taxon>Pseudomonadati</taxon>
        <taxon>Pseudomonadota</taxon>
        <taxon>Gammaproteobacteria</taxon>
        <taxon>Pseudomonadales</taxon>
        <taxon>Pseudomonadaceae</taxon>
        <taxon>Pseudomonas</taxon>
    </lineage>
</organism>
<evidence type="ECO:0000313" key="3">
    <source>
        <dbReference type="EMBL" id="SDL11327.1"/>
    </source>
</evidence>
<dbReference type="EMBL" id="FNFD01000015">
    <property type="protein sequence ID" value="SDL11327.1"/>
    <property type="molecule type" value="Genomic_DNA"/>
</dbReference>
<evidence type="ECO:0000256" key="2">
    <source>
        <dbReference type="SAM" id="Phobius"/>
    </source>
</evidence>
<keyword evidence="1" id="KW-0175">Coiled coil</keyword>
<feature type="transmembrane region" description="Helical" evidence="2">
    <location>
        <begin position="63"/>
        <end position="83"/>
    </location>
</feature>
<sequence length="515" mass="58724">MFKKNTPNTTALEQKIAETQKELEIKIEELKNSHLERIESIKYDLTREILSQSNEPINKVIRLLAYISGIFVVGIGLFTLLIGNNLSAALESQMRQRIESWLSLDTETSIASKTLDEYRTRALLDSYMIQLAREKSQGRQFSTLTFKKGDEKRLLSIIESTNSDTADFYDALKLLSTARGIWGLPFANNDTAERLRKIFQRTDFDPTRKFEILQAFERDQALTEVAIDLIKNPDTHPTVRHQAFLMLKNHNINSSAGQLAFQYALATISTRENFNHTSSTAEYLATVSPFHAALDNYIEYIKTLSHEEQMAANVKLAASWIQNLPSPNLNILNNALGAENPAREKIRQRVSLALSAAIDAGLQLVVAEDFTNKPNLTLQYHHTSGTRESFLEFPIDKLLEDELLINNLVELQKKKNPSKIVNFFNITYKNEIISALRGEIPSHILGTTTNPASSKFLAGTFLSSKEGRIIFVWKDENMEQKEYILKDHSILQKVFVRYDKSFIKYESLDSFSWML</sequence>
<dbReference type="RefSeq" id="WP_139198593.1">
    <property type="nucleotide sequence ID" value="NZ_FNFD01000015.1"/>
</dbReference>
<keyword evidence="4" id="KW-1185">Reference proteome</keyword>
<feature type="coiled-coil region" evidence="1">
    <location>
        <begin position="9"/>
        <end position="36"/>
    </location>
</feature>
<keyword evidence="2" id="KW-1133">Transmembrane helix</keyword>
<name>A0A1G9HEI9_9PSED</name>
<gene>
    <name evidence="3" type="ORF">SAMN05216186_11515</name>
</gene>